<dbReference type="SUPFAM" id="SSF52172">
    <property type="entry name" value="CheY-like"/>
    <property type="match status" value="1"/>
</dbReference>
<gene>
    <name evidence="3" type="ORF">C6V80_06390</name>
    <name evidence="4" type="ORF">EDC58_0146</name>
</gene>
<name>A0AAJ4RDB7_9BACT</name>
<feature type="domain" description="Response regulatory" evidence="2">
    <location>
        <begin position="2"/>
        <end position="108"/>
    </location>
</feature>
<dbReference type="Proteomes" id="UP000272781">
    <property type="component" value="Unassembled WGS sequence"/>
</dbReference>
<reference evidence="3" key="3">
    <citation type="submission" date="2019-06" db="EMBL/GenBank/DDBJ databases">
        <title>A comparative analysis of the Nautiliaceae.</title>
        <authorList>
            <person name="Grosche A."/>
            <person name="Smedile F."/>
            <person name="Vetriani C."/>
        </authorList>
    </citation>
    <scope>NUCLEOTIDE SEQUENCE</scope>
    <source>
        <strain evidence="3">TB6</strain>
    </source>
</reference>
<dbReference type="InterPro" id="IPR011006">
    <property type="entry name" value="CheY-like_superfamily"/>
</dbReference>
<comment type="caution">
    <text evidence="1">Lacks conserved residue(s) required for the propagation of feature annotation.</text>
</comment>
<dbReference type="RefSeq" id="WP_123351582.1">
    <property type="nucleotide sequence ID" value="NZ_CP027432.2"/>
</dbReference>
<organism evidence="4 5">
    <name type="scientific">Caminibacter pacificus</name>
    <dbReference type="NCBI Taxonomy" id="1424653"/>
    <lineage>
        <taxon>Bacteria</taxon>
        <taxon>Pseudomonadati</taxon>
        <taxon>Campylobacterota</taxon>
        <taxon>Epsilonproteobacteria</taxon>
        <taxon>Nautiliales</taxon>
        <taxon>Nautiliaceae</taxon>
        <taxon>Caminibacter</taxon>
    </lineage>
</organism>
<evidence type="ECO:0000256" key="1">
    <source>
        <dbReference type="PROSITE-ProRule" id="PRU00169"/>
    </source>
</evidence>
<evidence type="ECO:0000313" key="4">
    <source>
        <dbReference type="EMBL" id="ROR40667.1"/>
    </source>
</evidence>
<evidence type="ECO:0000313" key="5">
    <source>
        <dbReference type="Proteomes" id="UP000272781"/>
    </source>
</evidence>
<accession>A0AAJ4RDB7</accession>
<dbReference type="PROSITE" id="PS50110">
    <property type="entry name" value="RESPONSE_REGULATORY"/>
    <property type="match status" value="1"/>
</dbReference>
<evidence type="ECO:0000259" key="2">
    <source>
        <dbReference type="PROSITE" id="PS50110"/>
    </source>
</evidence>
<dbReference type="Proteomes" id="UP000298805">
    <property type="component" value="Chromosome"/>
</dbReference>
<sequence length="286" mass="33854">MKIIIVENELYLAQSIQNNLSEKLNARCEIYASYDEAMKTNGDIFIINTNLQGNIEPLIKEKKNSIIILLAPYVTYSSVTHPIELGADDYLQKPFSIEELIRKIKHLIEYYKLKRKVKLLEDFIEYLLHDIEITMPKYSFPVFIKSTPNKAVEKLVYEIAKKENKDIKIIDLEKFNKKDFNSDDVIYCCLNYEKVEDEEILKFVSKYDSIILLPKNYDKITNRCVEFEVTKSNFFDNEILSIEEYIKFIITSHQHKFPDTELSKKLGISRKSLWEKRKKYGIFKQK</sequence>
<dbReference type="InterPro" id="IPR001789">
    <property type="entry name" value="Sig_transdc_resp-reg_receiver"/>
</dbReference>
<proteinExistence type="predicted"/>
<reference evidence="4 5" key="2">
    <citation type="submission" date="2018-11" db="EMBL/GenBank/DDBJ databases">
        <title>Genomic Encyclopedia of Type Strains, Phase IV (KMG-IV): sequencing the most valuable type-strain genomes for metagenomic binning, comparative biology and taxonomic classification.</title>
        <authorList>
            <person name="Goeker M."/>
        </authorList>
    </citation>
    <scope>NUCLEOTIDE SEQUENCE [LARGE SCALE GENOMIC DNA]</scope>
    <source>
        <strain evidence="4 5">DSM 27783</strain>
    </source>
</reference>
<evidence type="ECO:0000313" key="6">
    <source>
        <dbReference type="Proteomes" id="UP000298805"/>
    </source>
</evidence>
<reference evidence="6" key="1">
    <citation type="submission" date="2018-03" db="EMBL/GenBank/DDBJ databases">
        <title>A comparative analysis of the Nautiliaceae.</title>
        <authorList>
            <person name="Grosche A."/>
            <person name="Smedile F."/>
            <person name="Vetriani C."/>
        </authorList>
    </citation>
    <scope>NUCLEOTIDE SEQUENCE [LARGE SCALE GENOMIC DNA]</scope>
    <source>
        <strain evidence="6">TB6</strain>
    </source>
</reference>
<dbReference type="EMBL" id="CP027432">
    <property type="protein sequence ID" value="QCI28604.1"/>
    <property type="molecule type" value="Genomic_DNA"/>
</dbReference>
<protein>
    <submittedName>
        <fullName evidence="3 4">Response regulator</fullName>
    </submittedName>
</protein>
<dbReference type="Gene3D" id="3.40.50.2300">
    <property type="match status" value="1"/>
</dbReference>
<dbReference type="AlphaFoldDB" id="A0AAJ4RDB7"/>
<keyword evidence="6" id="KW-1185">Reference proteome</keyword>
<dbReference type="EMBL" id="RJVK01000001">
    <property type="protein sequence ID" value="ROR40667.1"/>
    <property type="molecule type" value="Genomic_DNA"/>
</dbReference>
<dbReference type="GO" id="GO:0000160">
    <property type="term" value="P:phosphorelay signal transduction system"/>
    <property type="evidence" value="ECO:0007669"/>
    <property type="project" value="InterPro"/>
</dbReference>
<evidence type="ECO:0000313" key="3">
    <source>
        <dbReference type="EMBL" id="QCI28604.1"/>
    </source>
</evidence>